<dbReference type="OrthoDB" id="5043642at2759"/>
<dbReference type="Pfam" id="PF11927">
    <property type="entry name" value="HODM_asu-like"/>
    <property type="match status" value="1"/>
</dbReference>
<keyword evidence="1" id="KW-0812">Transmembrane</keyword>
<dbReference type="Proteomes" id="UP000799438">
    <property type="component" value="Unassembled WGS sequence"/>
</dbReference>
<reference evidence="2" key="1">
    <citation type="journal article" date="2020" name="Stud. Mycol.">
        <title>101 Dothideomycetes genomes: a test case for predicting lifestyles and emergence of pathogens.</title>
        <authorList>
            <person name="Haridas S."/>
            <person name="Albert R."/>
            <person name="Binder M."/>
            <person name="Bloem J."/>
            <person name="Labutti K."/>
            <person name="Salamov A."/>
            <person name="Andreopoulos B."/>
            <person name="Baker S."/>
            <person name="Barry K."/>
            <person name="Bills G."/>
            <person name="Bluhm B."/>
            <person name="Cannon C."/>
            <person name="Castanera R."/>
            <person name="Culley D."/>
            <person name="Daum C."/>
            <person name="Ezra D."/>
            <person name="Gonzalez J."/>
            <person name="Henrissat B."/>
            <person name="Kuo A."/>
            <person name="Liang C."/>
            <person name="Lipzen A."/>
            <person name="Lutzoni F."/>
            <person name="Magnuson J."/>
            <person name="Mondo S."/>
            <person name="Nolan M."/>
            <person name="Ohm R."/>
            <person name="Pangilinan J."/>
            <person name="Park H.-J."/>
            <person name="Ramirez L."/>
            <person name="Alfaro M."/>
            <person name="Sun H."/>
            <person name="Tritt A."/>
            <person name="Yoshinaga Y."/>
            <person name="Zwiers L.-H."/>
            <person name="Turgeon B."/>
            <person name="Goodwin S."/>
            <person name="Spatafora J."/>
            <person name="Crous P."/>
            <person name="Grigoriev I."/>
        </authorList>
    </citation>
    <scope>NUCLEOTIDE SEQUENCE</scope>
    <source>
        <strain evidence="2">CBS 121167</strain>
    </source>
</reference>
<evidence type="ECO:0000256" key="1">
    <source>
        <dbReference type="SAM" id="Phobius"/>
    </source>
</evidence>
<keyword evidence="1" id="KW-0472">Membrane</keyword>
<dbReference type="RefSeq" id="XP_033394464.1">
    <property type="nucleotide sequence ID" value="XM_033543402.1"/>
</dbReference>
<dbReference type="AlphaFoldDB" id="A0A6A6B7J4"/>
<name>A0A6A6B7J4_9PEZI</name>
<evidence type="ECO:0000313" key="3">
    <source>
        <dbReference type="Proteomes" id="UP000799438"/>
    </source>
</evidence>
<protein>
    <submittedName>
        <fullName evidence="2">Uncharacterized protein</fullName>
    </submittedName>
</protein>
<feature type="transmembrane region" description="Helical" evidence="1">
    <location>
        <begin position="12"/>
        <end position="34"/>
    </location>
</feature>
<keyword evidence="3" id="KW-1185">Reference proteome</keyword>
<evidence type="ECO:0000313" key="2">
    <source>
        <dbReference type="EMBL" id="KAF2138751.1"/>
    </source>
</evidence>
<dbReference type="GeneID" id="54300899"/>
<proteinExistence type="predicted"/>
<sequence>MLTEAPVGFLRQYSVEFISLSVFFFICSVAWRLLSPKLSGKDAGGPVKELKEKSKGFYGAPEDTTVDFSGVRPYKPDFDIHAEEPEQWWRDGYISDRVYTATMALRNLTFDDWLRIDKNYPSRMQHKKNTFATMGAEAIDCREGGYDACAELLAMLVEYLPRRFPTVFTLSSDGRTIHSHVTGESFEIKAPYGGLHPLEIIGRITEEDLSLLTEGPDGEYVLKATVSAFPAGFDIQAKMDKPLTEIHGPVPTYKEKLQKAMNKFFKSVGASRLVMRVNWSINDHEELFLVDGHLYEGDEDAAADETIDINEVQLRVERQVIRRLPRTGAMCMLTKTYLYRLVDIADQPGFAARLGGLLHRLPEKFAFYKGKPVWGKVVLEYLDEMAAKHPALARREGEEEEKQV</sequence>
<dbReference type="EMBL" id="ML995495">
    <property type="protein sequence ID" value="KAF2138751.1"/>
    <property type="molecule type" value="Genomic_DNA"/>
</dbReference>
<gene>
    <name evidence="2" type="ORF">K452DRAFT_311227</name>
</gene>
<dbReference type="InterPro" id="IPR021848">
    <property type="entry name" value="HODM_asu-like"/>
</dbReference>
<accession>A0A6A6B7J4</accession>
<keyword evidence="1" id="KW-1133">Transmembrane helix</keyword>
<organism evidence="2 3">
    <name type="scientific">Aplosporella prunicola CBS 121167</name>
    <dbReference type="NCBI Taxonomy" id="1176127"/>
    <lineage>
        <taxon>Eukaryota</taxon>
        <taxon>Fungi</taxon>
        <taxon>Dikarya</taxon>
        <taxon>Ascomycota</taxon>
        <taxon>Pezizomycotina</taxon>
        <taxon>Dothideomycetes</taxon>
        <taxon>Dothideomycetes incertae sedis</taxon>
        <taxon>Botryosphaeriales</taxon>
        <taxon>Aplosporellaceae</taxon>
        <taxon>Aplosporella</taxon>
    </lineage>
</organism>